<dbReference type="Proteomes" id="UP001589793">
    <property type="component" value="Unassembled WGS sequence"/>
</dbReference>
<protein>
    <submittedName>
        <fullName evidence="1">Uncharacterized protein</fullName>
    </submittedName>
</protein>
<dbReference type="RefSeq" id="WP_376983041.1">
    <property type="nucleotide sequence ID" value="NZ_JBHLSV010000036.1"/>
</dbReference>
<evidence type="ECO:0000313" key="2">
    <source>
        <dbReference type="Proteomes" id="UP001589793"/>
    </source>
</evidence>
<proteinExistence type="predicted"/>
<evidence type="ECO:0000313" key="1">
    <source>
        <dbReference type="EMBL" id="MFC0675998.1"/>
    </source>
</evidence>
<dbReference type="EMBL" id="JBHLSV010000036">
    <property type="protein sequence ID" value="MFC0675998.1"/>
    <property type="molecule type" value="Genomic_DNA"/>
</dbReference>
<reference evidence="1 2" key="1">
    <citation type="submission" date="2024-09" db="EMBL/GenBank/DDBJ databases">
        <authorList>
            <person name="Sun Q."/>
            <person name="Mori K."/>
        </authorList>
    </citation>
    <scope>NUCLEOTIDE SEQUENCE [LARGE SCALE GENOMIC DNA]</scope>
    <source>
        <strain evidence="1 2">CICC 10874</strain>
    </source>
</reference>
<comment type="caution">
    <text evidence="1">The sequence shown here is derived from an EMBL/GenBank/DDBJ whole genome shotgun (WGS) entry which is preliminary data.</text>
</comment>
<organism evidence="1 2">
    <name type="scientific">Brachybacterium hainanense</name>
    <dbReference type="NCBI Taxonomy" id="1541174"/>
    <lineage>
        <taxon>Bacteria</taxon>
        <taxon>Bacillati</taxon>
        <taxon>Actinomycetota</taxon>
        <taxon>Actinomycetes</taxon>
        <taxon>Micrococcales</taxon>
        <taxon>Dermabacteraceae</taxon>
        <taxon>Brachybacterium</taxon>
    </lineage>
</organism>
<gene>
    <name evidence="1" type="ORF">ACFFF6_18770</name>
</gene>
<accession>A0ABV6RJ74</accession>
<sequence length="294" mass="30754">MICNWYVDESGADHRLRTAAGWGELVLGPQTPLPHDAVLDLGTVQVPHLRSAIRWLRDVVAGPGPEGATEPLHLVLSHDVLSPGSSGGQDDVLVLSTMHGDGAAFAVLGAEPAAGISALPLTFRSDELADLEGLTGRGMLRLGADEDWTATLVVDGGADSPRRQRLARTAPPSLPVDALRGRAHAQTRLPRNQLAAGLDGLPGDADLTIAMVPGRVLVRTETGLLQAIEAETRGAAIQTTIRAGSLRRALGPMPSAGGNLELALIGTPEHADVRLLTPRSDAGAAVTARGWRYR</sequence>
<name>A0ABV6RJ74_9MICO</name>
<keyword evidence="2" id="KW-1185">Reference proteome</keyword>